<gene>
    <name evidence="1" type="ORF">H9728_04215</name>
</gene>
<dbReference type="EMBL" id="DXCO01000032">
    <property type="protein sequence ID" value="HIY78229.1"/>
    <property type="molecule type" value="Genomic_DNA"/>
</dbReference>
<dbReference type="AlphaFoldDB" id="A0A9D1Z7W6"/>
<evidence type="ECO:0000313" key="1">
    <source>
        <dbReference type="EMBL" id="HIY78229.1"/>
    </source>
</evidence>
<protein>
    <submittedName>
        <fullName evidence="1">Uncharacterized protein</fullName>
    </submittedName>
</protein>
<reference evidence="1" key="1">
    <citation type="journal article" date="2021" name="PeerJ">
        <title>Extensive microbial diversity within the chicken gut microbiome revealed by metagenomics and culture.</title>
        <authorList>
            <person name="Gilroy R."/>
            <person name="Ravi A."/>
            <person name="Getino M."/>
            <person name="Pursley I."/>
            <person name="Horton D.L."/>
            <person name="Alikhan N.F."/>
            <person name="Baker D."/>
            <person name="Gharbi K."/>
            <person name="Hall N."/>
            <person name="Watson M."/>
            <person name="Adriaenssens E.M."/>
            <person name="Foster-Nyarko E."/>
            <person name="Jarju S."/>
            <person name="Secka A."/>
            <person name="Antonio M."/>
            <person name="Oren A."/>
            <person name="Chaudhuri R.R."/>
            <person name="La Ragione R."/>
            <person name="Hildebrand F."/>
            <person name="Pallen M.J."/>
        </authorList>
    </citation>
    <scope>NUCLEOTIDE SEQUENCE</scope>
    <source>
        <strain evidence="1">CHK199-9574</strain>
    </source>
</reference>
<comment type="caution">
    <text evidence="1">The sequence shown here is derived from an EMBL/GenBank/DDBJ whole genome shotgun (WGS) entry which is preliminary data.</text>
</comment>
<sequence length="125" mass="14325">MPGTVISPDTKRYGIYVLGLKDGEEMMIVVPALKKQKAYEVDWVFDASFQEIIEKLNSSELGEICPKENYRLIEFVDYLDTIKMLFPAIGDTALDVNFMITYLRYGIVQIDGEIVIYGEGFEQHE</sequence>
<dbReference type="Proteomes" id="UP000824135">
    <property type="component" value="Unassembled WGS sequence"/>
</dbReference>
<proteinExistence type="predicted"/>
<organism evidence="1 2">
    <name type="scientific">Candidatus Borkfalkia excrementavium</name>
    <dbReference type="NCBI Taxonomy" id="2838505"/>
    <lineage>
        <taxon>Bacteria</taxon>
        <taxon>Bacillati</taxon>
        <taxon>Bacillota</taxon>
        <taxon>Clostridia</taxon>
        <taxon>Christensenellales</taxon>
        <taxon>Christensenellaceae</taxon>
        <taxon>Candidatus Borkfalkia</taxon>
    </lineage>
</organism>
<name>A0A9D1Z7W6_9FIRM</name>
<evidence type="ECO:0000313" key="2">
    <source>
        <dbReference type="Proteomes" id="UP000824135"/>
    </source>
</evidence>
<accession>A0A9D1Z7W6</accession>
<reference evidence="1" key="2">
    <citation type="submission" date="2021-04" db="EMBL/GenBank/DDBJ databases">
        <authorList>
            <person name="Gilroy R."/>
        </authorList>
    </citation>
    <scope>NUCLEOTIDE SEQUENCE</scope>
    <source>
        <strain evidence="1">CHK199-9574</strain>
    </source>
</reference>